<evidence type="ECO:0000256" key="2">
    <source>
        <dbReference type="ARBA" id="ARBA00007301"/>
    </source>
</evidence>
<evidence type="ECO:0000256" key="3">
    <source>
        <dbReference type="ARBA" id="ARBA00022630"/>
    </source>
</evidence>
<dbReference type="Pfam" id="PF10590">
    <property type="entry name" value="PNP_phzG_C"/>
    <property type="match status" value="1"/>
</dbReference>
<dbReference type="InterPro" id="IPR000659">
    <property type="entry name" value="Pyridox_Oxase"/>
</dbReference>
<proteinExistence type="inferred from homology"/>
<comment type="caution">
    <text evidence="8">The sequence shown here is derived from an EMBL/GenBank/DDBJ whole genome shotgun (WGS) entry which is preliminary data.</text>
</comment>
<protein>
    <submittedName>
        <fullName evidence="8">Phenazine biosynthesis FMN-dependent oxidase PhzG</fullName>
    </submittedName>
</protein>
<dbReference type="NCBIfam" id="NF038138">
    <property type="entry name" value="phena_PhzG"/>
    <property type="match status" value="1"/>
</dbReference>
<dbReference type="PANTHER" id="PTHR10851">
    <property type="entry name" value="PYRIDOXINE-5-PHOSPHATE OXIDASE"/>
    <property type="match status" value="1"/>
</dbReference>
<accession>A0ABN3ESW7</accession>
<evidence type="ECO:0000256" key="4">
    <source>
        <dbReference type="ARBA" id="ARBA00022643"/>
    </source>
</evidence>
<dbReference type="InterPro" id="IPR019576">
    <property type="entry name" value="Pyridoxamine_oxidase_dimer_C"/>
</dbReference>
<evidence type="ECO:0000256" key="5">
    <source>
        <dbReference type="ARBA" id="ARBA00023002"/>
    </source>
</evidence>
<feature type="domain" description="Pyridoxamine 5'-phosphate oxidase N-terminal" evidence="6">
    <location>
        <begin position="35"/>
        <end position="131"/>
    </location>
</feature>
<evidence type="ECO:0000259" key="6">
    <source>
        <dbReference type="Pfam" id="PF01243"/>
    </source>
</evidence>
<dbReference type="PIRSF" id="PIRSF000190">
    <property type="entry name" value="Pyd_amn-ph_oxd"/>
    <property type="match status" value="1"/>
</dbReference>
<evidence type="ECO:0000313" key="9">
    <source>
        <dbReference type="Proteomes" id="UP001500305"/>
    </source>
</evidence>
<evidence type="ECO:0000259" key="7">
    <source>
        <dbReference type="Pfam" id="PF10590"/>
    </source>
</evidence>
<dbReference type="SUPFAM" id="SSF50475">
    <property type="entry name" value="FMN-binding split barrel"/>
    <property type="match status" value="1"/>
</dbReference>
<keyword evidence="4" id="KW-0288">FMN</keyword>
<comment type="similarity">
    <text evidence="2">Belongs to the pyridoxamine 5'-phosphate oxidase family.</text>
</comment>
<sequence length="215" mass="23865">MSSTKSETLTGTVEIDFPQFHTPPAEPIGLLRAWLDEAVRHEVREPKALALATADAQGRSSSRIVVVNKVTDTGLVFVTHEGSRKGREIAENPWASGLLYWRETSQQIAVAGPVVRLPDSEADALWAARAVFTHAMTTASRQSEPLGGLDEVDDLRARARELGERGQPLPRPASFTAYELRPEGIEFWANGTERLHERLRYDRDGDGWNVSRLQP</sequence>
<keyword evidence="5" id="KW-0560">Oxidoreductase</keyword>
<dbReference type="RefSeq" id="WP_344639930.1">
    <property type="nucleotide sequence ID" value="NZ_BAAATR010000037.1"/>
</dbReference>
<dbReference type="InterPro" id="IPR012349">
    <property type="entry name" value="Split_barrel_FMN-bd"/>
</dbReference>
<name>A0ABN3ESW7_9ACTN</name>
<evidence type="ECO:0000256" key="1">
    <source>
        <dbReference type="ARBA" id="ARBA00001917"/>
    </source>
</evidence>
<dbReference type="Gene3D" id="2.30.110.10">
    <property type="entry name" value="Electron Transport, Fmn-binding Protein, Chain A"/>
    <property type="match status" value="1"/>
</dbReference>
<reference evidence="8 9" key="1">
    <citation type="journal article" date="2019" name="Int. J. Syst. Evol. Microbiol.">
        <title>The Global Catalogue of Microorganisms (GCM) 10K type strain sequencing project: providing services to taxonomists for standard genome sequencing and annotation.</title>
        <authorList>
            <consortium name="The Broad Institute Genomics Platform"/>
            <consortium name="The Broad Institute Genome Sequencing Center for Infectious Disease"/>
            <person name="Wu L."/>
            <person name="Ma J."/>
        </authorList>
    </citation>
    <scope>NUCLEOTIDE SEQUENCE [LARGE SCALE GENOMIC DNA]</scope>
    <source>
        <strain evidence="8 9">JCM 7356</strain>
    </source>
</reference>
<dbReference type="PROSITE" id="PS01064">
    <property type="entry name" value="PYRIDOX_OXIDASE"/>
    <property type="match status" value="1"/>
</dbReference>
<dbReference type="InterPro" id="IPR053451">
    <property type="entry name" value="Phenazine_biosynth_oxidase"/>
</dbReference>
<feature type="domain" description="Pyridoxine 5'-phosphate oxidase dimerisation C-terminal" evidence="7">
    <location>
        <begin position="176"/>
        <end position="215"/>
    </location>
</feature>
<organism evidence="8 9">
    <name type="scientific">Kitasatospora cystarginea</name>
    <dbReference type="NCBI Taxonomy" id="58350"/>
    <lineage>
        <taxon>Bacteria</taxon>
        <taxon>Bacillati</taxon>
        <taxon>Actinomycetota</taxon>
        <taxon>Actinomycetes</taxon>
        <taxon>Kitasatosporales</taxon>
        <taxon>Streptomycetaceae</taxon>
        <taxon>Kitasatospora</taxon>
    </lineage>
</organism>
<dbReference type="EMBL" id="BAAATR010000037">
    <property type="protein sequence ID" value="GAA2268842.1"/>
    <property type="molecule type" value="Genomic_DNA"/>
</dbReference>
<comment type="cofactor">
    <cofactor evidence="1">
        <name>FMN</name>
        <dbReference type="ChEBI" id="CHEBI:58210"/>
    </cofactor>
</comment>
<keyword evidence="9" id="KW-1185">Reference proteome</keyword>
<dbReference type="PANTHER" id="PTHR10851:SF0">
    <property type="entry name" value="PYRIDOXINE-5'-PHOSPHATE OXIDASE"/>
    <property type="match status" value="1"/>
</dbReference>
<dbReference type="NCBIfam" id="NF004231">
    <property type="entry name" value="PRK05679.1"/>
    <property type="match status" value="1"/>
</dbReference>
<gene>
    <name evidence="8" type="primary">phzG</name>
    <name evidence="8" type="ORF">GCM10010430_62860</name>
</gene>
<keyword evidence="3" id="KW-0285">Flavoprotein</keyword>
<dbReference type="Pfam" id="PF01243">
    <property type="entry name" value="PNPOx_N"/>
    <property type="match status" value="1"/>
</dbReference>
<dbReference type="InterPro" id="IPR011576">
    <property type="entry name" value="Pyridox_Oxase_N"/>
</dbReference>
<dbReference type="Proteomes" id="UP001500305">
    <property type="component" value="Unassembled WGS sequence"/>
</dbReference>
<evidence type="ECO:0000313" key="8">
    <source>
        <dbReference type="EMBL" id="GAA2268842.1"/>
    </source>
</evidence>
<dbReference type="InterPro" id="IPR019740">
    <property type="entry name" value="Pyridox_Oxase_CS"/>
</dbReference>